<name>A0A423WC28_9PEZI</name>
<proteinExistence type="predicted"/>
<evidence type="ECO:0008006" key="3">
    <source>
        <dbReference type="Google" id="ProtNLM"/>
    </source>
</evidence>
<protein>
    <recommendedName>
        <fullName evidence="3">Berberine/berberine-like domain-containing protein</fullName>
    </recommendedName>
</protein>
<sequence>MSTTSGWTTLIDWENEADDDTVRNVSIATTEKWKELGGQLGLHIDYVYTNDASRDKNPIATYGKAHVEKIKGVARKYDSDQVFQTLQHDGFLLRKV</sequence>
<comment type="caution">
    <text evidence="1">The sequence shown here is derived from an EMBL/GenBank/DDBJ whole genome shotgun (WGS) entry which is preliminary data.</text>
</comment>
<keyword evidence="2" id="KW-1185">Reference proteome</keyword>
<dbReference type="AlphaFoldDB" id="A0A423WC28"/>
<accession>A0A423WC28</accession>
<dbReference type="InParanoid" id="A0A423WC28"/>
<dbReference type="STRING" id="1230097.A0A423WC28"/>
<gene>
    <name evidence="1" type="ORF">VPNG_08257</name>
</gene>
<dbReference type="Proteomes" id="UP000285146">
    <property type="component" value="Unassembled WGS sequence"/>
</dbReference>
<dbReference type="EMBL" id="LKEB01000055">
    <property type="protein sequence ID" value="ROW00903.1"/>
    <property type="molecule type" value="Genomic_DNA"/>
</dbReference>
<organism evidence="1 2">
    <name type="scientific">Cytospora leucostoma</name>
    <dbReference type="NCBI Taxonomy" id="1230097"/>
    <lineage>
        <taxon>Eukaryota</taxon>
        <taxon>Fungi</taxon>
        <taxon>Dikarya</taxon>
        <taxon>Ascomycota</taxon>
        <taxon>Pezizomycotina</taxon>
        <taxon>Sordariomycetes</taxon>
        <taxon>Sordariomycetidae</taxon>
        <taxon>Diaporthales</taxon>
        <taxon>Cytosporaceae</taxon>
        <taxon>Cytospora</taxon>
    </lineage>
</organism>
<evidence type="ECO:0000313" key="1">
    <source>
        <dbReference type="EMBL" id="ROW00903.1"/>
    </source>
</evidence>
<dbReference type="OrthoDB" id="2151789at2759"/>
<reference evidence="1 2" key="1">
    <citation type="submission" date="2015-09" db="EMBL/GenBank/DDBJ databases">
        <title>Host preference determinants of Valsa canker pathogens revealed by comparative genomics.</title>
        <authorList>
            <person name="Yin Z."/>
            <person name="Huang L."/>
        </authorList>
    </citation>
    <scope>NUCLEOTIDE SEQUENCE [LARGE SCALE GENOMIC DNA]</scope>
    <source>
        <strain evidence="1 2">SXYLt</strain>
    </source>
</reference>
<evidence type="ECO:0000313" key="2">
    <source>
        <dbReference type="Proteomes" id="UP000285146"/>
    </source>
</evidence>